<evidence type="ECO:0000256" key="4">
    <source>
        <dbReference type="ARBA" id="ARBA00022960"/>
    </source>
</evidence>
<feature type="active site" description="Nucleophile" evidence="7">
    <location>
        <position position="137"/>
    </location>
</feature>
<gene>
    <name evidence="9" type="ORF">ACFSKQ_03240</name>
</gene>
<evidence type="ECO:0000256" key="7">
    <source>
        <dbReference type="PROSITE-ProRule" id="PRU01373"/>
    </source>
</evidence>
<proteinExistence type="inferred from homology"/>
<keyword evidence="10" id="KW-1185">Reference proteome</keyword>
<keyword evidence="3" id="KW-0808">Transferase</keyword>
<feature type="active site" description="Proton donor/acceptor" evidence="7">
    <location>
        <position position="125"/>
    </location>
</feature>
<dbReference type="Proteomes" id="UP001597371">
    <property type="component" value="Unassembled WGS sequence"/>
</dbReference>
<comment type="caution">
    <text evidence="9">The sequence shown here is derived from an EMBL/GenBank/DDBJ whole genome shotgun (WGS) entry which is preliminary data.</text>
</comment>
<keyword evidence="4 7" id="KW-0133">Cell shape</keyword>
<keyword evidence="5 7" id="KW-0573">Peptidoglycan synthesis</keyword>
<name>A0ABW5CI52_9HYPH</name>
<evidence type="ECO:0000259" key="8">
    <source>
        <dbReference type="PROSITE" id="PS52029"/>
    </source>
</evidence>
<dbReference type="PANTHER" id="PTHR38589">
    <property type="entry name" value="BLR0621 PROTEIN"/>
    <property type="match status" value="1"/>
</dbReference>
<dbReference type="PROSITE" id="PS52029">
    <property type="entry name" value="LD_TPASE"/>
    <property type="match status" value="1"/>
</dbReference>
<sequence>MDPRKGLLRAGVLTMPCALGRSGTSIFKREGDGATPVAAMTLLSALRRPGYRLPLALSLPMRVARADDGWCDAPAHPAYNRAVRLPFAASAETMIRQDRLYDLVVVLDWNVRARRRGAGSAIFLHVAKPGYRPTQGCVAVSPADMARLAPFLRRGTRLRVHR</sequence>
<protein>
    <submittedName>
        <fullName evidence="9">L,D-transpeptidase</fullName>
    </submittedName>
</protein>
<evidence type="ECO:0000256" key="5">
    <source>
        <dbReference type="ARBA" id="ARBA00022984"/>
    </source>
</evidence>
<dbReference type="EMBL" id="JBHUIJ010000004">
    <property type="protein sequence ID" value="MFD2236478.1"/>
    <property type="molecule type" value="Genomic_DNA"/>
</dbReference>
<evidence type="ECO:0000256" key="1">
    <source>
        <dbReference type="ARBA" id="ARBA00004752"/>
    </source>
</evidence>
<dbReference type="Pfam" id="PF03734">
    <property type="entry name" value="YkuD"/>
    <property type="match status" value="1"/>
</dbReference>
<feature type="domain" description="L,D-TPase catalytic" evidence="8">
    <location>
        <begin position="1"/>
        <end position="161"/>
    </location>
</feature>
<dbReference type="SUPFAM" id="SSF141523">
    <property type="entry name" value="L,D-transpeptidase catalytic domain-like"/>
    <property type="match status" value="1"/>
</dbReference>
<reference evidence="10" key="1">
    <citation type="journal article" date="2019" name="Int. J. Syst. Evol. Microbiol.">
        <title>The Global Catalogue of Microorganisms (GCM) 10K type strain sequencing project: providing services to taxonomists for standard genome sequencing and annotation.</title>
        <authorList>
            <consortium name="The Broad Institute Genomics Platform"/>
            <consortium name="The Broad Institute Genome Sequencing Center for Infectious Disease"/>
            <person name="Wu L."/>
            <person name="Ma J."/>
        </authorList>
    </citation>
    <scope>NUCLEOTIDE SEQUENCE [LARGE SCALE GENOMIC DNA]</scope>
    <source>
        <strain evidence="10">ZS-35-S2</strain>
    </source>
</reference>
<accession>A0ABW5CI52</accession>
<dbReference type="RefSeq" id="WP_245195605.1">
    <property type="nucleotide sequence ID" value="NZ_CP072611.1"/>
</dbReference>
<comment type="similarity">
    <text evidence="2">Belongs to the YkuD family.</text>
</comment>
<organism evidence="9 10">
    <name type="scientific">Aureimonas populi</name>
    <dbReference type="NCBI Taxonomy" id="1701758"/>
    <lineage>
        <taxon>Bacteria</taxon>
        <taxon>Pseudomonadati</taxon>
        <taxon>Pseudomonadota</taxon>
        <taxon>Alphaproteobacteria</taxon>
        <taxon>Hyphomicrobiales</taxon>
        <taxon>Aurantimonadaceae</taxon>
        <taxon>Aureimonas</taxon>
    </lineage>
</organism>
<evidence type="ECO:0000313" key="9">
    <source>
        <dbReference type="EMBL" id="MFD2236478.1"/>
    </source>
</evidence>
<evidence type="ECO:0000256" key="6">
    <source>
        <dbReference type="ARBA" id="ARBA00023316"/>
    </source>
</evidence>
<dbReference type="InterPro" id="IPR038063">
    <property type="entry name" value="Transpep_catalytic_dom"/>
</dbReference>
<evidence type="ECO:0000313" key="10">
    <source>
        <dbReference type="Proteomes" id="UP001597371"/>
    </source>
</evidence>
<comment type="pathway">
    <text evidence="1 7">Cell wall biogenesis; peptidoglycan biosynthesis.</text>
</comment>
<evidence type="ECO:0000256" key="2">
    <source>
        <dbReference type="ARBA" id="ARBA00005992"/>
    </source>
</evidence>
<dbReference type="PANTHER" id="PTHR38589:SF1">
    <property type="entry name" value="BLR0621 PROTEIN"/>
    <property type="match status" value="1"/>
</dbReference>
<dbReference type="CDD" id="cd16913">
    <property type="entry name" value="YkuD_like"/>
    <property type="match status" value="1"/>
</dbReference>
<evidence type="ECO:0000256" key="3">
    <source>
        <dbReference type="ARBA" id="ARBA00022679"/>
    </source>
</evidence>
<keyword evidence="6 7" id="KW-0961">Cell wall biogenesis/degradation</keyword>
<dbReference type="InterPro" id="IPR005490">
    <property type="entry name" value="LD_TPept_cat_dom"/>
</dbReference>